<proteinExistence type="inferred from homology"/>
<organism evidence="3 4">
    <name type="scientific">Sparassis crispa</name>
    <dbReference type="NCBI Taxonomy" id="139825"/>
    <lineage>
        <taxon>Eukaryota</taxon>
        <taxon>Fungi</taxon>
        <taxon>Dikarya</taxon>
        <taxon>Basidiomycota</taxon>
        <taxon>Agaricomycotina</taxon>
        <taxon>Agaricomycetes</taxon>
        <taxon>Polyporales</taxon>
        <taxon>Sparassidaceae</taxon>
        <taxon>Sparassis</taxon>
    </lineage>
</organism>
<dbReference type="EMBL" id="BFAD01000001">
    <property type="protein sequence ID" value="GBE77527.1"/>
    <property type="molecule type" value="Genomic_DNA"/>
</dbReference>
<comment type="caution">
    <text evidence="3">The sequence shown here is derived from an EMBL/GenBank/DDBJ whole genome shotgun (WGS) entry which is preliminary data.</text>
</comment>
<protein>
    <submittedName>
        <fullName evidence="3">Putative enoyl-CoA hydratase, mitochondrial</fullName>
    </submittedName>
</protein>
<dbReference type="GO" id="GO:0006635">
    <property type="term" value="P:fatty acid beta-oxidation"/>
    <property type="evidence" value="ECO:0007669"/>
    <property type="project" value="TreeGrafter"/>
</dbReference>
<comment type="similarity">
    <text evidence="1 2">Belongs to the enoyl-CoA hydratase/isomerase family.</text>
</comment>
<dbReference type="GO" id="GO:0005739">
    <property type="term" value="C:mitochondrion"/>
    <property type="evidence" value="ECO:0007669"/>
    <property type="project" value="TreeGrafter"/>
</dbReference>
<evidence type="ECO:0000256" key="2">
    <source>
        <dbReference type="RuleBase" id="RU003707"/>
    </source>
</evidence>
<dbReference type="InParanoid" id="A0A401G5U3"/>
<dbReference type="RefSeq" id="XP_027608440.1">
    <property type="nucleotide sequence ID" value="XM_027752639.1"/>
</dbReference>
<gene>
    <name evidence="3" type="ORF">SCP_0104020</name>
</gene>
<dbReference type="PANTHER" id="PTHR11941:SF158">
    <property type="entry name" value="ENOYL-COA HYDRATASE (AFU_ORTHOLOGUE AFUA_2G10650)"/>
    <property type="match status" value="1"/>
</dbReference>
<dbReference type="InterPro" id="IPR018376">
    <property type="entry name" value="Enoyl-CoA_hyd/isom_CS"/>
</dbReference>
<dbReference type="PANTHER" id="PTHR11941">
    <property type="entry name" value="ENOYL-COA HYDRATASE-RELATED"/>
    <property type="match status" value="1"/>
</dbReference>
<reference evidence="3 4" key="1">
    <citation type="journal article" date="2018" name="Sci. Rep.">
        <title>Genome sequence of the cauliflower mushroom Sparassis crispa (Hanabiratake) and its association with beneficial usage.</title>
        <authorList>
            <person name="Kiyama R."/>
            <person name="Furutani Y."/>
            <person name="Kawaguchi K."/>
            <person name="Nakanishi T."/>
        </authorList>
    </citation>
    <scope>NUCLEOTIDE SEQUENCE [LARGE SCALE GENOMIC DNA]</scope>
</reference>
<dbReference type="GO" id="GO:0003824">
    <property type="term" value="F:catalytic activity"/>
    <property type="evidence" value="ECO:0007669"/>
    <property type="project" value="InterPro"/>
</dbReference>
<dbReference type="AlphaFoldDB" id="A0A401G5U3"/>
<evidence type="ECO:0000313" key="4">
    <source>
        <dbReference type="Proteomes" id="UP000287166"/>
    </source>
</evidence>
<dbReference type="Gene3D" id="3.90.226.10">
    <property type="entry name" value="2-enoyl-CoA Hydratase, Chain A, domain 1"/>
    <property type="match status" value="1"/>
</dbReference>
<evidence type="ECO:0000313" key="3">
    <source>
        <dbReference type="EMBL" id="GBE77527.1"/>
    </source>
</evidence>
<dbReference type="CDD" id="cd06558">
    <property type="entry name" value="crotonase-like"/>
    <property type="match status" value="1"/>
</dbReference>
<dbReference type="InterPro" id="IPR029045">
    <property type="entry name" value="ClpP/crotonase-like_dom_sf"/>
</dbReference>
<name>A0A401G5U3_9APHY</name>
<dbReference type="GeneID" id="38774444"/>
<dbReference type="STRING" id="139825.A0A401G5U3"/>
<dbReference type="InterPro" id="IPR001753">
    <property type="entry name" value="Enoyl-CoA_hydra/iso"/>
</dbReference>
<accession>A0A401G5U3</accession>
<keyword evidence="4" id="KW-1185">Reference proteome</keyword>
<dbReference type="SUPFAM" id="SSF52096">
    <property type="entry name" value="ClpP/crotonase"/>
    <property type="match status" value="1"/>
</dbReference>
<sequence length="242" mass="26327">MTEDIKNILDWFENEPSLWAVIFTGEGRLFCAGADLHAWNQRQQAGSAKNDAEDVVTDVHGFGSISRRSTCMKPMVAAVNGGAYGGGVEMILNCDIVIADEDAKLALPEVKRGVCAIQGGMPRLGRIAGHQLASEMLLLGKTVSATEAATRFGFVNKVVPRSELLRTALAWAAAINENSPDSVQSTKRALLEGNRHGSVEDAVVAHIRSKENVRLYDSYNMKEGLKAFSEKRKPMWTNPAKL</sequence>
<dbReference type="Proteomes" id="UP000287166">
    <property type="component" value="Unassembled WGS sequence"/>
</dbReference>
<dbReference type="OrthoDB" id="2139957at2759"/>
<dbReference type="PROSITE" id="PS00166">
    <property type="entry name" value="ENOYL_COA_HYDRATASE"/>
    <property type="match status" value="1"/>
</dbReference>
<evidence type="ECO:0000256" key="1">
    <source>
        <dbReference type="ARBA" id="ARBA00005254"/>
    </source>
</evidence>
<dbReference type="Pfam" id="PF00378">
    <property type="entry name" value="ECH_1"/>
    <property type="match status" value="1"/>
</dbReference>